<dbReference type="PANTHER" id="PTHR42085:SF1">
    <property type="entry name" value="F-BOX DOMAIN-CONTAINING PROTEIN"/>
    <property type="match status" value="1"/>
</dbReference>
<evidence type="ECO:0000313" key="1">
    <source>
        <dbReference type="EMBL" id="QDS75122.1"/>
    </source>
</evidence>
<keyword evidence="2" id="KW-1185">Reference proteome</keyword>
<dbReference type="OrthoDB" id="5413827at2759"/>
<dbReference type="Proteomes" id="UP000316270">
    <property type="component" value="Chromosome 12"/>
</dbReference>
<organism evidence="1 2">
    <name type="scientific">Venturia effusa</name>
    <dbReference type="NCBI Taxonomy" id="50376"/>
    <lineage>
        <taxon>Eukaryota</taxon>
        <taxon>Fungi</taxon>
        <taxon>Dikarya</taxon>
        <taxon>Ascomycota</taxon>
        <taxon>Pezizomycotina</taxon>
        <taxon>Dothideomycetes</taxon>
        <taxon>Pleosporomycetidae</taxon>
        <taxon>Venturiales</taxon>
        <taxon>Venturiaceae</taxon>
        <taxon>Venturia</taxon>
    </lineage>
</organism>
<evidence type="ECO:0000313" key="2">
    <source>
        <dbReference type="Proteomes" id="UP000316270"/>
    </source>
</evidence>
<sequence length="322" mass="36761">MADSISTELYAGDGLSRSSMLDSLNSFNALNSRDSPDTLQSLQALSSCKFLDVQDIEHQHFPFLKLPLELRDAIYELVFESKREGPSRKLPFKGSWIVRNGRSGRKLHTEMIRTCQQIYHEVTSFLYRTRPVEISPIGSHTDTTPLEYIYVFDQIDIAPFTQARQLLVEFDYDGSWKLEPIRYGRGRKGSPGKLLSEYANALVMSQVSAARREIRLRFGTGYRGYKPKVGAETTSYGMRNLWKWVQTAAAVKAMREDIKKRAPAMTNLKITSNVESRIPKMKTNRYNESHIWYRNCETKIEGYLGLDAGGREVVSVTNPIPK</sequence>
<proteinExistence type="predicted"/>
<dbReference type="InterPro" id="IPR038883">
    <property type="entry name" value="AN11006-like"/>
</dbReference>
<dbReference type="PANTHER" id="PTHR42085">
    <property type="entry name" value="F-BOX DOMAIN-CONTAINING PROTEIN"/>
    <property type="match status" value="1"/>
</dbReference>
<reference evidence="1 2" key="1">
    <citation type="submission" date="2019-07" db="EMBL/GenBank/DDBJ databases">
        <title>Finished genome of Venturia effusa.</title>
        <authorList>
            <person name="Young C.A."/>
            <person name="Cox M.P."/>
            <person name="Ganley A.R.D."/>
            <person name="David W.J."/>
        </authorList>
    </citation>
    <scope>NUCLEOTIDE SEQUENCE [LARGE SCALE GENOMIC DNA]</scope>
    <source>
        <strain evidence="2">albino</strain>
    </source>
</reference>
<name>A0A517LHK4_9PEZI</name>
<accession>A0A517LHK4</accession>
<dbReference type="AlphaFoldDB" id="A0A517LHK4"/>
<gene>
    <name evidence="1" type="ORF">FKW77_007468</name>
</gene>
<dbReference type="EMBL" id="CP042196">
    <property type="protein sequence ID" value="QDS75122.1"/>
    <property type="molecule type" value="Genomic_DNA"/>
</dbReference>
<protein>
    <submittedName>
        <fullName evidence="1">Uncharacterized protein</fullName>
    </submittedName>
</protein>